<evidence type="ECO:0000313" key="1">
    <source>
        <dbReference type="EMBL" id="KAK7338483.1"/>
    </source>
</evidence>
<accession>A0AAN9LRY3</accession>
<reference evidence="1 2" key="1">
    <citation type="submission" date="2024-01" db="EMBL/GenBank/DDBJ databases">
        <title>The genomes of 5 underutilized Papilionoideae crops provide insights into root nodulation and disease resistanc.</title>
        <authorList>
            <person name="Jiang F."/>
        </authorList>
    </citation>
    <scope>NUCLEOTIDE SEQUENCE [LARGE SCALE GENOMIC DNA]</scope>
    <source>
        <strain evidence="1">LVBAO_FW01</strain>
        <tissue evidence="1">Leaves</tissue>
    </source>
</reference>
<keyword evidence="2" id="KW-1185">Reference proteome</keyword>
<name>A0AAN9LRY3_CANGL</name>
<dbReference type="AlphaFoldDB" id="A0AAN9LRY3"/>
<dbReference type="Proteomes" id="UP001367508">
    <property type="component" value="Unassembled WGS sequence"/>
</dbReference>
<dbReference type="EMBL" id="JAYMYQ010000004">
    <property type="protein sequence ID" value="KAK7338483.1"/>
    <property type="molecule type" value="Genomic_DNA"/>
</dbReference>
<proteinExistence type="predicted"/>
<comment type="caution">
    <text evidence="1">The sequence shown here is derived from an EMBL/GenBank/DDBJ whole genome shotgun (WGS) entry which is preliminary data.</text>
</comment>
<gene>
    <name evidence="1" type="ORF">VNO77_19094</name>
</gene>
<organism evidence="1 2">
    <name type="scientific">Canavalia gladiata</name>
    <name type="common">Sword bean</name>
    <name type="synonym">Dolichos gladiatus</name>
    <dbReference type="NCBI Taxonomy" id="3824"/>
    <lineage>
        <taxon>Eukaryota</taxon>
        <taxon>Viridiplantae</taxon>
        <taxon>Streptophyta</taxon>
        <taxon>Embryophyta</taxon>
        <taxon>Tracheophyta</taxon>
        <taxon>Spermatophyta</taxon>
        <taxon>Magnoliopsida</taxon>
        <taxon>eudicotyledons</taxon>
        <taxon>Gunneridae</taxon>
        <taxon>Pentapetalae</taxon>
        <taxon>rosids</taxon>
        <taxon>fabids</taxon>
        <taxon>Fabales</taxon>
        <taxon>Fabaceae</taxon>
        <taxon>Papilionoideae</taxon>
        <taxon>50 kb inversion clade</taxon>
        <taxon>NPAAA clade</taxon>
        <taxon>indigoferoid/millettioid clade</taxon>
        <taxon>Phaseoleae</taxon>
        <taxon>Canavalia</taxon>
    </lineage>
</organism>
<sequence length="189" mass="21371">MLRADWGSGAREFSSFIANGLRSRLDFLLVVGGYAASVPYSKVRKARSGKFQQLGGLSRYGAKMLSGREGTYACIPNHKEFAFSGDIQVYQRISKGRILMRIFLPRGFKLVALPIWMPGRANHHGFMPYYSLSGKLDFRHMKREGILAKSPIFCMLDPFLLQPCEFTMNSCAVYARGFQFLSFLSPFLN</sequence>
<protein>
    <submittedName>
        <fullName evidence="1">Uncharacterized protein</fullName>
    </submittedName>
</protein>
<evidence type="ECO:0000313" key="2">
    <source>
        <dbReference type="Proteomes" id="UP001367508"/>
    </source>
</evidence>